<proteinExistence type="predicted"/>
<reference evidence="2" key="1">
    <citation type="submission" date="2019-08" db="EMBL/GenBank/DDBJ databases">
        <authorList>
            <person name="Kucharzyk K."/>
            <person name="Murdoch R.W."/>
            <person name="Higgins S."/>
            <person name="Loffler F."/>
        </authorList>
    </citation>
    <scope>NUCLEOTIDE SEQUENCE</scope>
</reference>
<evidence type="ECO:0000256" key="1">
    <source>
        <dbReference type="SAM" id="MobiDB-lite"/>
    </source>
</evidence>
<comment type="caution">
    <text evidence="2">The sequence shown here is derived from an EMBL/GenBank/DDBJ whole genome shotgun (WGS) entry which is preliminary data.</text>
</comment>
<organism evidence="2">
    <name type="scientific">bioreactor metagenome</name>
    <dbReference type="NCBI Taxonomy" id="1076179"/>
    <lineage>
        <taxon>unclassified sequences</taxon>
        <taxon>metagenomes</taxon>
        <taxon>ecological metagenomes</taxon>
    </lineage>
</organism>
<sequence length="91" mass="10024">MPDTDQQREADHRRQHRTGQCLQPLAETPIAFGLDLGLLDLFHLLFHHGHACFAPGFVAPARHPDGLDFDAGAGPACDHCCSHVPILRIRP</sequence>
<accession>A0A645DBZ2</accession>
<name>A0A645DBZ2_9ZZZZ</name>
<feature type="region of interest" description="Disordered" evidence="1">
    <location>
        <begin position="1"/>
        <end position="20"/>
    </location>
</feature>
<evidence type="ECO:0000313" key="2">
    <source>
        <dbReference type="EMBL" id="MPM87000.1"/>
    </source>
</evidence>
<protein>
    <submittedName>
        <fullName evidence="2">Uncharacterized protein</fullName>
    </submittedName>
</protein>
<dbReference type="EMBL" id="VSSQ01034919">
    <property type="protein sequence ID" value="MPM87000.1"/>
    <property type="molecule type" value="Genomic_DNA"/>
</dbReference>
<feature type="compositionally biased region" description="Basic and acidic residues" evidence="1">
    <location>
        <begin position="1"/>
        <end position="12"/>
    </location>
</feature>
<dbReference type="AlphaFoldDB" id="A0A645DBZ2"/>
<gene>
    <name evidence="2" type="ORF">SDC9_134093</name>
</gene>